<dbReference type="RefSeq" id="WP_194124703.1">
    <property type="nucleotide sequence ID" value="NZ_JACYGY010000002.1"/>
</dbReference>
<reference evidence="2" key="1">
    <citation type="submission" date="2023-07" db="EMBL/GenBank/DDBJ databases">
        <title>Dyadobacter sp. nov 'subterranea' isolated from contaminted grondwater.</title>
        <authorList>
            <person name="Szabo I."/>
            <person name="Al-Omari J."/>
            <person name="Szerdahelyi S.G."/>
            <person name="Rado J."/>
        </authorList>
    </citation>
    <scope>NUCLEOTIDE SEQUENCE [LARGE SCALE GENOMIC DNA]</scope>
    <source>
        <strain evidence="2">UP-52</strain>
    </source>
</reference>
<keyword evidence="2" id="KW-1185">Reference proteome</keyword>
<gene>
    <name evidence="1" type="ORF">IEE83_31830</name>
</gene>
<proteinExistence type="predicted"/>
<evidence type="ECO:0000313" key="1">
    <source>
        <dbReference type="EMBL" id="MBE9466480.1"/>
    </source>
</evidence>
<sequence length="182" mass="18897">MSKLLLFISSVFLLYGKPSESKKASVVFFSEKYAARNAPGTTISGTLTGGPNAGSFSATSADPTCSMGATGPKSFGNQYSVGGKADKEFSSLQLLVDDYEAAKKGTDKFYIKVAFGKRLMGKSYEVSNSDNALAGKKQGSGGKLTIKENGSSKTVTVIGKTADGVVINATIVCNTVVNMTGK</sequence>
<organism evidence="1 2">
    <name type="scientific">Dyadobacter subterraneus</name>
    <dbReference type="NCBI Taxonomy" id="2773304"/>
    <lineage>
        <taxon>Bacteria</taxon>
        <taxon>Pseudomonadati</taxon>
        <taxon>Bacteroidota</taxon>
        <taxon>Cytophagia</taxon>
        <taxon>Cytophagales</taxon>
        <taxon>Spirosomataceae</taxon>
        <taxon>Dyadobacter</taxon>
    </lineage>
</organism>
<comment type="caution">
    <text evidence="1">The sequence shown here is derived from an EMBL/GenBank/DDBJ whole genome shotgun (WGS) entry which is preliminary data.</text>
</comment>
<evidence type="ECO:0000313" key="2">
    <source>
        <dbReference type="Proteomes" id="UP000634134"/>
    </source>
</evidence>
<dbReference type="EMBL" id="JACYGY010000002">
    <property type="protein sequence ID" value="MBE9466480.1"/>
    <property type="molecule type" value="Genomic_DNA"/>
</dbReference>
<accession>A0ABR9WM57</accession>
<dbReference type="Proteomes" id="UP000634134">
    <property type="component" value="Unassembled WGS sequence"/>
</dbReference>
<protein>
    <submittedName>
        <fullName evidence="1">Uncharacterized protein</fullName>
    </submittedName>
</protein>
<name>A0ABR9WM57_9BACT</name>